<dbReference type="Pfam" id="PF01521">
    <property type="entry name" value="Fe-S_biosyn"/>
    <property type="match status" value="1"/>
</dbReference>
<proteinExistence type="inferred from homology"/>
<dbReference type="RefSeq" id="WP_110780138.1">
    <property type="nucleotide sequence ID" value="NZ_QJTI01000004.1"/>
</dbReference>
<dbReference type="InterPro" id="IPR050322">
    <property type="entry name" value="Fe-S_cluster_asmbl/transfer"/>
</dbReference>
<evidence type="ECO:0000313" key="4">
    <source>
        <dbReference type="Proteomes" id="UP000248148"/>
    </source>
</evidence>
<dbReference type="Gene3D" id="2.60.300.12">
    <property type="entry name" value="HesB-like domain"/>
    <property type="match status" value="1"/>
</dbReference>
<evidence type="ECO:0000313" key="3">
    <source>
        <dbReference type="EMBL" id="PYF04203.1"/>
    </source>
</evidence>
<dbReference type="PANTHER" id="PTHR10072:SF41">
    <property type="entry name" value="IRON-SULFUR CLUSTER ASSEMBLY 1 HOMOLOG, MITOCHONDRIAL"/>
    <property type="match status" value="1"/>
</dbReference>
<evidence type="ECO:0000256" key="1">
    <source>
        <dbReference type="ARBA" id="ARBA00006718"/>
    </source>
</evidence>
<keyword evidence="4" id="KW-1185">Reference proteome</keyword>
<dbReference type="GO" id="GO:0016226">
    <property type="term" value="P:iron-sulfur cluster assembly"/>
    <property type="evidence" value="ECO:0007669"/>
    <property type="project" value="InterPro"/>
</dbReference>
<sequence length="117" mass="12633">MAFTLTPSADKFIRRMLRFSSGASGFRLAVKAGGCSGLAAQFDVETGPRADDEVVMIGDLRLFIPKDSLALLDGVVVDFLETPTTSGFMFHDPKKTGCSCGDDVVKPTHTPHQLREI</sequence>
<evidence type="ECO:0000259" key="2">
    <source>
        <dbReference type="Pfam" id="PF01521"/>
    </source>
</evidence>
<feature type="domain" description="Core" evidence="2">
    <location>
        <begin position="1"/>
        <end position="102"/>
    </location>
</feature>
<gene>
    <name evidence="3" type="ORF">BJ122_104183</name>
</gene>
<dbReference type="PANTHER" id="PTHR10072">
    <property type="entry name" value="IRON-SULFUR CLUSTER ASSEMBLY PROTEIN"/>
    <property type="match status" value="1"/>
</dbReference>
<dbReference type="OrthoDB" id="7569455at2"/>
<comment type="similarity">
    <text evidence="1">Belongs to the HesB/IscA family.</text>
</comment>
<dbReference type="GO" id="GO:0005829">
    <property type="term" value="C:cytosol"/>
    <property type="evidence" value="ECO:0007669"/>
    <property type="project" value="TreeGrafter"/>
</dbReference>
<organism evidence="3 4">
    <name type="scientific">Rhodopseudomonas faecalis</name>
    <dbReference type="NCBI Taxonomy" id="99655"/>
    <lineage>
        <taxon>Bacteria</taxon>
        <taxon>Pseudomonadati</taxon>
        <taxon>Pseudomonadota</taxon>
        <taxon>Alphaproteobacteria</taxon>
        <taxon>Hyphomicrobiales</taxon>
        <taxon>Nitrobacteraceae</taxon>
        <taxon>Rhodopseudomonas</taxon>
    </lineage>
</organism>
<dbReference type="EMBL" id="QJTI01000004">
    <property type="protein sequence ID" value="PYF04203.1"/>
    <property type="molecule type" value="Genomic_DNA"/>
</dbReference>
<comment type="caution">
    <text evidence="3">The sequence shown here is derived from an EMBL/GenBank/DDBJ whole genome shotgun (WGS) entry which is preliminary data.</text>
</comment>
<dbReference type="SUPFAM" id="SSF89360">
    <property type="entry name" value="HesB-like domain"/>
    <property type="match status" value="1"/>
</dbReference>
<dbReference type="Proteomes" id="UP000248148">
    <property type="component" value="Unassembled WGS sequence"/>
</dbReference>
<dbReference type="InterPro" id="IPR016092">
    <property type="entry name" value="ATAP"/>
</dbReference>
<dbReference type="InterPro" id="IPR000361">
    <property type="entry name" value="ATAP_core_dom"/>
</dbReference>
<dbReference type="GO" id="GO:0051537">
    <property type="term" value="F:2 iron, 2 sulfur cluster binding"/>
    <property type="evidence" value="ECO:0007669"/>
    <property type="project" value="TreeGrafter"/>
</dbReference>
<dbReference type="InterPro" id="IPR035903">
    <property type="entry name" value="HesB-like_dom_sf"/>
</dbReference>
<accession>A0A318TII7</accession>
<reference evidence="3 4" key="1">
    <citation type="submission" date="2018-06" db="EMBL/GenBank/DDBJ databases">
        <title>Genomic Encyclopedia of Archaeal and Bacterial Type Strains, Phase II (KMG-II): from individual species to whole genera.</title>
        <authorList>
            <person name="Goeker M."/>
        </authorList>
    </citation>
    <scope>NUCLEOTIDE SEQUENCE [LARGE SCALE GENOMIC DNA]</scope>
    <source>
        <strain evidence="3 4">JCM 11668</strain>
    </source>
</reference>
<dbReference type="NCBIfam" id="TIGR00049">
    <property type="entry name" value="iron-sulfur cluster assembly accessory protein"/>
    <property type="match status" value="1"/>
</dbReference>
<dbReference type="AlphaFoldDB" id="A0A318TII7"/>
<protein>
    <submittedName>
        <fullName evidence="3">Iron-sulfur cluster assembly accessory protein</fullName>
    </submittedName>
</protein>
<name>A0A318TII7_9BRAD</name>